<feature type="domain" description="Histidine kinase" evidence="9">
    <location>
        <begin position="274"/>
        <end position="480"/>
    </location>
</feature>
<dbReference type="InterPro" id="IPR005467">
    <property type="entry name" value="His_kinase_dom"/>
</dbReference>
<dbReference type="SUPFAM" id="SSF55785">
    <property type="entry name" value="PYP-like sensor domain (PAS domain)"/>
    <property type="match status" value="2"/>
</dbReference>
<protein>
    <recommendedName>
        <fullName evidence="2">histidine kinase</fullName>
        <ecNumber evidence="2">2.7.13.3</ecNumber>
    </recommendedName>
</protein>
<dbReference type="Pfam" id="PF00512">
    <property type="entry name" value="HisKA"/>
    <property type="match status" value="1"/>
</dbReference>
<dbReference type="SMART" id="SM00388">
    <property type="entry name" value="HisKA"/>
    <property type="match status" value="1"/>
</dbReference>
<keyword evidence="3" id="KW-0597">Phosphoprotein</keyword>
<evidence type="ECO:0000256" key="6">
    <source>
        <dbReference type="ARBA" id="ARBA00022777"/>
    </source>
</evidence>
<dbReference type="InterPro" id="IPR036890">
    <property type="entry name" value="HATPase_C_sf"/>
</dbReference>
<dbReference type="InterPro" id="IPR035965">
    <property type="entry name" value="PAS-like_dom_sf"/>
</dbReference>
<evidence type="ECO:0000259" key="10">
    <source>
        <dbReference type="PROSITE" id="PS50112"/>
    </source>
</evidence>
<dbReference type="CDD" id="cd00075">
    <property type="entry name" value="HATPase"/>
    <property type="match status" value="1"/>
</dbReference>
<accession>A0ABY8X1J8</accession>
<sequence>MRSQSYDFAFTQAAIGMALISLDGTILNANQALYDLLGYKKPDIISSPPLPFMEDDMIIHIIQAGQSLPLGLSSPSYTRIEQEYVHPSGNKVSLHIHVSMVLDNNQVPIYYLAQFDNITKIKHAEEQLQVAKNALHDNEHFLQQMLEGLSLTVLITVDGIINYVNPAGLQLVYAESMDEVLGKSTDQFVDPSSHRILLERREQYDKNKELGSVRYLIRCLNGHKKYVEGFSLQITFKGQDAVIGIFKDITKQEAEKERTMQSEKLSTAGQLAAGIAHEIRNPLTAINGFMKLLRSSKDKSDQYISIIESELKRIEFIVNELLVLSKPQKNHTSTPLNLMSLIDQVITLMYGQASLKNIEIVTQYPDKPFILIMGVENQLKQVFINLLKNALEAMNHGGMIQVYLQVIDKEVQIRVQDQGYGMTKDQMDALGKPFYTTKDTGTGLGFMITQNIIHNHGGAITVDSILEQGTTFTVSLPMIMIADKENF</sequence>
<dbReference type="PROSITE" id="PS50113">
    <property type="entry name" value="PAC"/>
    <property type="match status" value="1"/>
</dbReference>
<dbReference type="Pfam" id="PF02518">
    <property type="entry name" value="HATPase_c"/>
    <property type="match status" value="1"/>
</dbReference>
<dbReference type="SUPFAM" id="SSF55874">
    <property type="entry name" value="ATPase domain of HSP90 chaperone/DNA topoisomerase II/histidine kinase"/>
    <property type="match status" value="1"/>
</dbReference>
<dbReference type="SUPFAM" id="SSF47384">
    <property type="entry name" value="Homodimeric domain of signal transducing histidine kinase"/>
    <property type="match status" value="1"/>
</dbReference>
<organism evidence="12 13">
    <name type="scientific">Paenibacillus polygoni</name>
    <dbReference type="NCBI Taxonomy" id="3050112"/>
    <lineage>
        <taxon>Bacteria</taxon>
        <taxon>Bacillati</taxon>
        <taxon>Bacillota</taxon>
        <taxon>Bacilli</taxon>
        <taxon>Bacillales</taxon>
        <taxon>Paenibacillaceae</taxon>
        <taxon>Paenibacillus</taxon>
    </lineage>
</organism>
<dbReference type="InterPro" id="IPR004358">
    <property type="entry name" value="Sig_transdc_His_kin-like_C"/>
</dbReference>
<evidence type="ECO:0000256" key="3">
    <source>
        <dbReference type="ARBA" id="ARBA00022553"/>
    </source>
</evidence>
<dbReference type="PRINTS" id="PR00344">
    <property type="entry name" value="BCTRLSENSOR"/>
</dbReference>
<dbReference type="InterPro" id="IPR003661">
    <property type="entry name" value="HisK_dim/P_dom"/>
</dbReference>
<dbReference type="EC" id="2.7.13.3" evidence="2"/>
<dbReference type="Proteomes" id="UP001236415">
    <property type="component" value="Chromosome"/>
</dbReference>
<feature type="domain" description="PAS" evidence="10">
    <location>
        <begin position="2"/>
        <end position="46"/>
    </location>
</feature>
<evidence type="ECO:0000259" key="11">
    <source>
        <dbReference type="PROSITE" id="PS50113"/>
    </source>
</evidence>
<dbReference type="NCBIfam" id="TIGR00229">
    <property type="entry name" value="sensory_box"/>
    <property type="match status" value="2"/>
</dbReference>
<dbReference type="InterPro" id="IPR000014">
    <property type="entry name" value="PAS"/>
</dbReference>
<name>A0ABY8X1J8_9BACL</name>
<evidence type="ECO:0000313" key="13">
    <source>
        <dbReference type="Proteomes" id="UP001236415"/>
    </source>
</evidence>
<keyword evidence="7" id="KW-0067">ATP-binding</keyword>
<dbReference type="PANTHER" id="PTHR43065:SF34">
    <property type="entry name" value="SPORULATION KINASE A"/>
    <property type="match status" value="1"/>
</dbReference>
<keyword evidence="5" id="KW-0547">Nucleotide-binding</keyword>
<dbReference type="RefSeq" id="WP_285742682.1">
    <property type="nucleotide sequence ID" value="NZ_CP127162.1"/>
</dbReference>
<keyword evidence="8" id="KW-0902">Two-component regulatory system</keyword>
<evidence type="ECO:0000256" key="2">
    <source>
        <dbReference type="ARBA" id="ARBA00012438"/>
    </source>
</evidence>
<gene>
    <name evidence="12" type="ORF">QPK24_15830</name>
</gene>
<dbReference type="CDD" id="cd00130">
    <property type="entry name" value="PAS"/>
    <property type="match status" value="2"/>
</dbReference>
<dbReference type="EMBL" id="CP127162">
    <property type="protein sequence ID" value="WIV17874.1"/>
    <property type="molecule type" value="Genomic_DNA"/>
</dbReference>
<dbReference type="CDD" id="cd00082">
    <property type="entry name" value="HisKA"/>
    <property type="match status" value="1"/>
</dbReference>
<dbReference type="PROSITE" id="PS50109">
    <property type="entry name" value="HIS_KIN"/>
    <property type="match status" value="1"/>
</dbReference>
<dbReference type="InterPro" id="IPR003594">
    <property type="entry name" value="HATPase_dom"/>
</dbReference>
<evidence type="ECO:0000256" key="4">
    <source>
        <dbReference type="ARBA" id="ARBA00022679"/>
    </source>
</evidence>
<dbReference type="Pfam" id="PF13426">
    <property type="entry name" value="PAS_9"/>
    <property type="match status" value="2"/>
</dbReference>
<feature type="domain" description="PAC" evidence="11">
    <location>
        <begin position="78"/>
        <end position="130"/>
    </location>
</feature>
<evidence type="ECO:0000256" key="5">
    <source>
        <dbReference type="ARBA" id="ARBA00022741"/>
    </source>
</evidence>
<evidence type="ECO:0000256" key="8">
    <source>
        <dbReference type="ARBA" id="ARBA00023012"/>
    </source>
</evidence>
<comment type="catalytic activity">
    <reaction evidence="1">
        <text>ATP + protein L-histidine = ADP + protein N-phospho-L-histidine.</text>
        <dbReference type="EC" id="2.7.13.3"/>
    </reaction>
</comment>
<evidence type="ECO:0000313" key="12">
    <source>
        <dbReference type="EMBL" id="WIV17874.1"/>
    </source>
</evidence>
<evidence type="ECO:0000259" key="9">
    <source>
        <dbReference type="PROSITE" id="PS50109"/>
    </source>
</evidence>
<evidence type="ECO:0000256" key="7">
    <source>
        <dbReference type="ARBA" id="ARBA00022840"/>
    </source>
</evidence>
<proteinExistence type="predicted"/>
<dbReference type="PROSITE" id="PS50112">
    <property type="entry name" value="PAS"/>
    <property type="match status" value="1"/>
</dbReference>
<dbReference type="InterPro" id="IPR036097">
    <property type="entry name" value="HisK_dim/P_sf"/>
</dbReference>
<dbReference type="SMART" id="SM00091">
    <property type="entry name" value="PAS"/>
    <property type="match status" value="2"/>
</dbReference>
<keyword evidence="4" id="KW-0808">Transferase</keyword>
<keyword evidence="6" id="KW-0418">Kinase</keyword>
<dbReference type="Gene3D" id="3.30.565.10">
    <property type="entry name" value="Histidine kinase-like ATPase, C-terminal domain"/>
    <property type="match status" value="1"/>
</dbReference>
<dbReference type="InterPro" id="IPR000700">
    <property type="entry name" value="PAS-assoc_C"/>
</dbReference>
<dbReference type="PANTHER" id="PTHR43065">
    <property type="entry name" value="SENSOR HISTIDINE KINASE"/>
    <property type="match status" value="1"/>
</dbReference>
<reference evidence="12 13" key="1">
    <citation type="submission" date="2023-06" db="EMBL/GenBank/DDBJ databases">
        <title>Paenibacillus polygonum sp. nov., an endophytic bacterium, isolated from Polygonum lapathifolium L. in Nanji Wetland National Nature Reserve, South of Poyang Lake, Jiangxi Province, China.</title>
        <authorList>
            <person name="Yu Z."/>
        </authorList>
    </citation>
    <scope>NUCLEOTIDE SEQUENCE [LARGE SCALE GENOMIC DNA]</scope>
    <source>
        <strain evidence="12 13">C31</strain>
    </source>
</reference>
<dbReference type="Gene3D" id="1.10.287.130">
    <property type="match status" value="1"/>
</dbReference>
<dbReference type="SMART" id="SM00387">
    <property type="entry name" value="HATPase_c"/>
    <property type="match status" value="1"/>
</dbReference>
<evidence type="ECO:0000256" key="1">
    <source>
        <dbReference type="ARBA" id="ARBA00000085"/>
    </source>
</evidence>
<keyword evidence="13" id="KW-1185">Reference proteome</keyword>
<dbReference type="Gene3D" id="3.30.450.20">
    <property type="entry name" value="PAS domain"/>
    <property type="match status" value="2"/>
</dbReference>